<feature type="domain" description="DUF6894" evidence="1">
    <location>
        <begin position="4"/>
        <end position="71"/>
    </location>
</feature>
<accession>A0A437PB16</accession>
<dbReference type="InterPro" id="IPR054189">
    <property type="entry name" value="DUF6894"/>
</dbReference>
<sequence length="85" mass="9720">MPIYYFHFQLGSRLILDTEGIALNCPADALERATRLATDLLADLDARPCCRDGAVVVEDEHHQQILRVAMTSIRARRERAQAWFH</sequence>
<name>A0A437PB16_9HYPH</name>
<reference evidence="2 3" key="1">
    <citation type="submission" date="2019-01" db="EMBL/GenBank/DDBJ databases">
        <authorList>
            <person name="Chen W.-M."/>
        </authorList>
    </citation>
    <scope>NUCLEOTIDE SEQUENCE [LARGE SCALE GENOMIC DNA]</scope>
    <source>
        <strain evidence="2 3">TER-1</strain>
    </source>
</reference>
<dbReference type="Proteomes" id="UP000286997">
    <property type="component" value="Unassembled WGS sequence"/>
</dbReference>
<gene>
    <name evidence="2" type="ORF">EOE48_08645</name>
</gene>
<evidence type="ECO:0000313" key="2">
    <source>
        <dbReference type="EMBL" id="RVU19456.1"/>
    </source>
</evidence>
<proteinExistence type="predicted"/>
<protein>
    <recommendedName>
        <fullName evidence="1">DUF6894 domain-containing protein</fullName>
    </recommendedName>
</protein>
<evidence type="ECO:0000313" key="3">
    <source>
        <dbReference type="Proteomes" id="UP000286997"/>
    </source>
</evidence>
<organism evidence="2 3">
    <name type="scientific">Methylobacterium oryzihabitans</name>
    <dbReference type="NCBI Taxonomy" id="2499852"/>
    <lineage>
        <taxon>Bacteria</taxon>
        <taxon>Pseudomonadati</taxon>
        <taxon>Pseudomonadota</taxon>
        <taxon>Alphaproteobacteria</taxon>
        <taxon>Hyphomicrobiales</taxon>
        <taxon>Methylobacteriaceae</taxon>
        <taxon>Methylobacterium</taxon>
    </lineage>
</organism>
<dbReference type="AlphaFoldDB" id="A0A437PB16"/>
<comment type="caution">
    <text evidence="2">The sequence shown here is derived from an EMBL/GenBank/DDBJ whole genome shotgun (WGS) entry which is preliminary data.</text>
</comment>
<dbReference type="RefSeq" id="WP_127728390.1">
    <property type="nucleotide sequence ID" value="NZ_SACP01000006.1"/>
</dbReference>
<dbReference type="EMBL" id="SACP01000006">
    <property type="protein sequence ID" value="RVU19456.1"/>
    <property type="molecule type" value="Genomic_DNA"/>
</dbReference>
<dbReference type="Pfam" id="PF21834">
    <property type="entry name" value="DUF6894"/>
    <property type="match status" value="1"/>
</dbReference>
<keyword evidence="3" id="KW-1185">Reference proteome</keyword>
<dbReference type="OrthoDB" id="7997053at2"/>
<evidence type="ECO:0000259" key="1">
    <source>
        <dbReference type="Pfam" id="PF21834"/>
    </source>
</evidence>